<feature type="domain" description="D-isomer specific 2-hydroxyacid dehydrogenase catalytic" evidence="4">
    <location>
        <begin position="47"/>
        <end position="318"/>
    </location>
</feature>
<dbReference type="SUPFAM" id="SSF51735">
    <property type="entry name" value="NAD(P)-binding Rossmann-fold domains"/>
    <property type="match status" value="1"/>
</dbReference>
<dbReference type="PANTHER" id="PTHR10996">
    <property type="entry name" value="2-HYDROXYACID DEHYDROGENASE-RELATED"/>
    <property type="match status" value="1"/>
</dbReference>
<dbReference type="RefSeq" id="WP_222847313.1">
    <property type="nucleotide sequence ID" value="NZ_CAAHFG010000003.1"/>
</dbReference>
<proteinExistence type="inferred from homology"/>
<evidence type="ECO:0000256" key="2">
    <source>
        <dbReference type="ARBA" id="ARBA00023027"/>
    </source>
</evidence>
<dbReference type="InterPro" id="IPR006140">
    <property type="entry name" value="D-isomer_DH_NAD-bd"/>
</dbReference>
<name>A0A6C2U910_PONDE</name>
<comment type="similarity">
    <text evidence="3">Belongs to the D-isomer specific 2-hydroxyacid dehydrogenase family.</text>
</comment>
<dbReference type="Proteomes" id="UP000366872">
    <property type="component" value="Unassembled WGS sequence"/>
</dbReference>
<evidence type="ECO:0000259" key="5">
    <source>
        <dbReference type="Pfam" id="PF02826"/>
    </source>
</evidence>
<evidence type="ECO:0000256" key="1">
    <source>
        <dbReference type="ARBA" id="ARBA00023002"/>
    </source>
</evidence>
<dbReference type="AlphaFoldDB" id="A0A6C2U910"/>
<dbReference type="Pfam" id="PF02826">
    <property type="entry name" value="2-Hacid_dh_C"/>
    <property type="match status" value="1"/>
</dbReference>
<evidence type="ECO:0000256" key="3">
    <source>
        <dbReference type="RuleBase" id="RU003719"/>
    </source>
</evidence>
<dbReference type="SUPFAM" id="SSF52283">
    <property type="entry name" value="Formate/glycerate dehydrogenase catalytic domain-like"/>
    <property type="match status" value="1"/>
</dbReference>
<accession>A0A6C2U910</accession>
<reference evidence="6 7" key="1">
    <citation type="submission" date="2019-04" db="EMBL/GenBank/DDBJ databases">
        <authorList>
            <person name="Van Vliet M D."/>
        </authorList>
    </citation>
    <scope>NUCLEOTIDE SEQUENCE [LARGE SCALE GENOMIC DNA]</scope>
    <source>
        <strain evidence="6 7">F1</strain>
    </source>
</reference>
<keyword evidence="7" id="KW-1185">Reference proteome</keyword>
<keyword evidence="1 3" id="KW-0560">Oxidoreductase</keyword>
<sequence>MKTAFFNRVDPVGNTDMVDQVYADRQQLVAEISDLYPVLVTPDNFEDEVGNLQDLEVVFCTWRMLDLTEEQIDRLPNLKAILYAAGSVKNFAVPYLERGIKVCSAIEANGVPVAELALAQVLLAGAGFWRNSRECVDHDSTFMGNNHRGHGNYDNRVSILGNGTISNHLQALLAHHKLEVVVVPSRESNRTVSLEEAFSTSVAVVNLFPDRDDNVGVFDGKLFGSMLDSATFINVGRGRQVNEPELIQVMKERPDLTALLDVQHPEPPVDGSELYTVPNILLSGHIAGSKGTELRRMADYMVDEYKRLAAGEALKHEVDLETVRSMA</sequence>
<dbReference type="Gene3D" id="3.40.50.720">
    <property type="entry name" value="NAD(P)-binding Rossmann-like Domain"/>
    <property type="match status" value="2"/>
</dbReference>
<dbReference type="GO" id="GO:0005829">
    <property type="term" value="C:cytosol"/>
    <property type="evidence" value="ECO:0007669"/>
    <property type="project" value="TreeGrafter"/>
</dbReference>
<dbReference type="EMBL" id="CAAHFG010000003">
    <property type="protein sequence ID" value="VGO16540.1"/>
    <property type="molecule type" value="Genomic_DNA"/>
</dbReference>
<protein>
    <submittedName>
        <fullName evidence="6">2-hydroxyacid dehydrogenase YoaD</fullName>
    </submittedName>
</protein>
<feature type="domain" description="D-isomer specific 2-hydroxyacid dehydrogenase NAD-binding" evidence="5">
    <location>
        <begin position="143"/>
        <end position="287"/>
    </location>
</feature>
<dbReference type="Pfam" id="PF00389">
    <property type="entry name" value="2-Hacid_dh"/>
    <property type="match status" value="1"/>
</dbReference>
<evidence type="ECO:0000313" key="7">
    <source>
        <dbReference type="Proteomes" id="UP000366872"/>
    </source>
</evidence>
<dbReference type="PANTHER" id="PTHR10996:SF178">
    <property type="entry name" value="2-HYDROXYACID DEHYDROGENASE YGL185C-RELATED"/>
    <property type="match status" value="1"/>
</dbReference>
<dbReference type="GO" id="GO:0051287">
    <property type="term" value="F:NAD binding"/>
    <property type="evidence" value="ECO:0007669"/>
    <property type="project" value="InterPro"/>
</dbReference>
<dbReference type="InterPro" id="IPR006139">
    <property type="entry name" value="D-isomer_2_OHA_DH_cat_dom"/>
</dbReference>
<dbReference type="InterPro" id="IPR036291">
    <property type="entry name" value="NAD(P)-bd_dom_sf"/>
</dbReference>
<gene>
    <name evidence="6" type="primary">yoaD</name>
    <name evidence="6" type="ORF">PDESU_05131</name>
</gene>
<dbReference type="GO" id="GO:0030267">
    <property type="term" value="F:glyoxylate reductase (NADPH) activity"/>
    <property type="evidence" value="ECO:0007669"/>
    <property type="project" value="TreeGrafter"/>
</dbReference>
<organism evidence="6 7">
    <name type="scientific">Pontiella desulfatans</name>
    <dbReference type="NCBI Taxonomy" id="2750659"/>
    <lineage>
        <taxon>Bacteria</taxon>
        <taxon>Pseudomonadati</taxon>
        <taxon>Kiritimatiellota</taxon>
        <taxon>Kiritimatiellia</taxon>
        <taxon>Kiritimatiellales</taxon>
        <taxon>Pontiellaceae</taxon>
        <taxon>Pontiella</taxon>
    </lineage>
</organism>
<evidence type="ECO:0000313" key="6">
    <source>
        <dbReference type="EMBL" id="VGO16540.1"/>
    </source>
</evidence>
<keyword evidence="2" id="KW-0520">NAD</keyword>
<evidence type="ECO:0000259" key="4">
    <source>
        <dbReference type="Pfam" id="PF00389"/>
    </source>
</evidence>
<dbReference type="GO" id="GO:0016618">
    <property type="term" value="F:hydroxypyruvate reductase [NAD(P)H] activity"/>
    <property type="evidence" value="ECO:0007669"/>
    <property type="project" value="TreeGrafter"/>
</dbReference>
<dbReference type="InterPro" id="IPR050223">
    <property type="entry name" value="D-isomer_2-hydroxyacid_DH"/>
</dbReference>